<reference evidence="1 2" key="1">
    <citation type="submission" date="2020-02" db="EMBL/GenBank/DDBJ databases">
        <authorList>
            <person name="Dziuba M."/>
            <person name="Kuznetsov B."/>
            <person name="Mardanov A."/>
            <person name="Ravin N."/>
            <person name="Grouzdev D."/>
        </authorList>
    </citation>
    <scope>NUCLEOTIDE SEQUENCE [LARGE SCALE GENOMIC DNA]</scope>
    <source>
        <strain evidence="1 2">SpK</strain>
    </source>
</reference>
<evidence type="ECO:0000313" key="1">
    <source>
        <dbReference type="EMBL" id="NFV80342.1"/>
    </source>
</evidence>
<accession>A0A7C9QTT5</accession>
<comment type="caution">
    <text evidence="1">The sequence shown here is derived from an EMBL/GenBank/DDBJ whole genome shotgun (WGS) entry which is preliminary data.</text>
</comment>
<dbReference type="Proteomes" id="UP000480684">
    <property type="component" value="Unassembled WGS sequence"/>
</dbReference>
<evidence type="ECO:0000313" key="2">
    <source>
        <dbReference type="Proteomes" id="UP000480684"/>
    </source>
</evidence>
<evidence type="ECO:0008006" key="3">
    <source>
        <dbReference type="Google" id="ProtNLM"/>
    </source>
</evidence>
<dbReference type="InterPro" id="IPR006521">
    <property type="entry name" value="Tail_protein_I"/>
</dbReference>
<dbReference type="AlphaFoldDB" id="A0A7C9QTT5"/>
<gene>
    <name evidence="1" type="ORF">G4223_09480</name>
</gene>
<dbReference type="Pfam" id="PF09684">
    <property type="entry name" value="Tail_P2_I"/>
    <property type="match status" value="1"/>
</dbReference>
<keyword evidence="2" id="KW-1185">Reference proteome</keyword>
<name>A0A7C9QTT5_9PROT</name>
<sequence length="317" mass="34717">MTAPSDWLRYLPAIYGREPFVGLFLKVFQKLFTGIDDAQLDGRRGIQELLAAEVVGNLFYPRFSFLFPGDKSFMPPIQGKNQQALLTLFNSFIGVQAPVDPLAGQVVGTTAPDTQAAFTAWLNDFLAWLAGWIDLVPDSGWGIDKKRMVIAQMPALYRLRGTPAGIEMLCDLLFDLPWTVNGQVVQNGQTQDSTGTVSLEVANPAPPVITVTDVYARGQSFVLRDSYTSGMPVVSGQAPWVFSVRLIQRDPNFFPSNSAVVQLRDLLPKLRVVLDAARPALCRYTIQVIPGMRLPPTGSSIMLVLNGNTLLGSQEAT</sequence>
<proteinExistence type="predicted"/>
<organism evidence="1 2">
    <name type="scientific">Magnetospirillum aberrantis SpK</name>
    <dbReference type="NCBI Taxonomy" id="908842"/>
    <lineage>
        <taxon>Bacteria</taxon>
        <taxon>Pseudomonadati</taxon>
        <taxon>Pseudomonadota</taxon>
        <taxon>Alphaproteobacteria</taxon>
        <taxon>Rhodospirillales</taxon>
        <taxon>Rhodospirillaceae</taxon>
        <taxon>Magnetospirillum</taxon>
    </lineage>
</organism>
<protein>
    <recommendedName>
        <fullName evidence="3">Phage tail protein</fullName>
    </recommendedName>
</protein>
<dbReference type="EMBL" id="JAAIYP010000036">
    <property type="protein sequence ID" value="NFV80342.1"/>
    <property type="molecule type" value="Genomic_DNA"/>
</dbReference>
<dbReference type="RefSeq" id="WP_163678410.1">
    <property type="nucleotide sequence ID" value="NZ_JAAIYP010000036.1"/>
</dbReference>